<organism evidence="1 2">
    <name type="scientific">Cronartium quercuum f. sp. fusiforme G11</name>
    <dbReference type="NCBI Taxonomy" id="708437"/>
    <lineage>
        <taxon>Eukaryota</taxon>
        <taxon>Fungi</taxon>
        <taxon>Dikarya</taxon>
        <taxon>Basidiomycota</taxon>
        <taxon>Pucciniomycotina</taxon>
        <taxon>Pucciniomycetes</taxon>
        <taxon>Pucciniales</taxon>
        <taxon>Coleosporiaceae</taxon>
        <taxon>Cronartium</taxon>
    </lineage>
</organism>
<name>A0A9P6NLB6_9BASI</name>
<protein>
    <submittedName>
        <fullName evidence="1">Uncharacterized protein</fullName>
    </submittedName>
</protein>
<evidence type="ECO:0000313" key="2">
    <source>
        <dbReference type="Proteomes" id="UP000886653"/>
    </source>
</evidence>
<reference evidence="1" key="1">
    <citation type="submission" date="2013-11" db="EMBL/GenBank/DDBJ databases">
        <title>Genome sequence of the fusiform rust pathogen reveals effectors for host alternation and coevolution with pine.</title>
        <authorList>
            <consortium name="DOE Joint Genome Institute"/>
            <person name="Smith K."/>
            <person name="Pendleton A."/>
            <person name="Kubisiak T."/>
            <person name="Anderson C."/>
            <person name="Salamov A."/>
            <person name="Aerts A."/>
            <person name="Riley R."/>
            <person name="Clum A."/>
            <person name="Lindquist E."/>
            <person name="Ence D."/>
            <person name="Campbell M."/>
            <person name="Kronenberg Z."/>
            <person name="Feau N."/>
            <person name="Dhillon B."/>
            <person name="Hamelin R."/>
            <person name="Burleigh J."/>
            <person name="Smith J."/>
            <person name="Yandell M."/>
            <person name="Nelson C."/>
            <person name="Grigoriev I."/>
            <person name="Davis J."/>
        </authorList>
    </citation>
    <scope>NUCLEOTIDE SEQUENCE</scope>
    <source>
        <strain evidence="1">G11</strain>
    </source>
</reference>
<dbReference type="EMBL" id="MU167263">
    <property type="protein sequence ID" value="KAG0146267.1"/>
    <property type="molecule type" value="Genomic_DNA"/>
</dbReference>
<sequence length="94" mass="11065">MHECLNQSCELISSLKLTPKKFIQNFLTNEHITITEKRRKRGIREGWIATKLLLETIGKFVKADNKSGVKRWSKEFILKEHASKMRDYQTSNRS</sequence>
<gene>
    <name evidence="1" type="ORF">CROQUDRAFT_702951</name>
</gene>
<dbReference type="Proteomes" id="UP000886653">
    <property type="component" value="Unassembled WGS sequence"/>
</dbReference>
<evidence type="ECO:0000313" key="1">
    <source>
        <dbReference type="EMBL" id="KAG0146267.1"/>
    </source>
</evidence>
<comment type="caution">
    <text evidence="1">The sequence shown here is derived from an EMBL/GenBank/DDBJ whole genome shotgun (WGS) entry which is preliminary data.</text>
</comment>
<accession>A0A9P6NLB6</accession>
<keyword evidence="2" id="KW-1185">Reference proteome</keyword>
<proteinExistence type="predicted"/>
<dbReference type="AlphaFoldDB" id="A0A9P6NLB6"/>
<dbReference type="OrthoDB" id="2506139at2759"/>